<dbReference type="OMA" id="HVMWIER"/>
<protein>
    <recommendedName>
        <fullName evidence="1">Heterokaryon incompatibility domain-containing protein</fullName>
    </recommendedName>
</protein>
<dbReference type="EMBL" id="GL877104">
    <property type="protein sequence ID" value="KLU93116.1"/>
    <property type="molecule type" value="Genomic_DNA"/>
</dbReference>
<dbReference type="AlphaFoldDB" id="A0A0C4EGR3"/>
<dbReference type="STRING" id="644358.A0A0C4EGR3"/>
<dbReference type="InterPro" id="IPR010730">
    <property type="entry name" value="HET"/>
</dbReference>
<evidence type="ECO:0000313" key="4">
    <source>
        <dbReference type="Proteomes" id="UP000011715"/>
    </source>
</evidence>
<keyword evidence="4" id="KW-1185">Reference proteome</keyword>
<evidence type="ECO:0000313" key="3">
    <source>
        <dbReference type="EnsemblFungi" id="MAPG_12055T0"/>
    </source>
</evidence>
<dbReference type="EnsemblFungi" id="MAPG_12055T0">
    <property type="protein sequence ID" value="MAPG_12055T0"/>
    <property type="gene ID" value="MAPG_12055"/>
</dbReference>
<dbReference type="Proteomes" id="UP000011715">
    <property type="component" value="Unassembled WGS sequence"/>
</dbReference>
<dbReference type="PANTHER" id="PTHR33112:SF12">
    <property type="entry name" value="HETEROKARYON INCOMPATIBILITY DOMAIN-CONTAINING PROTEIN"/>
    <property type="match status" value="1"/>
</dbReference>
<dbReference type="OrthoDB" id="2975793at2759"/>
<gene>
    <name evidence="2" type="ORF">MAPG_12055</name>
</gene>
<dbReference type="PANTHER" id="PTHR33112">
    <property type="entry name" value="DOMAIN PROTEIN, PUTATIVE-RELATED"/>
    <property type="match status" value="1"/>
</dbReference>
<dbReference type="EMBL" id="ADBL01003040">
    <property type="status" value="NOT_ANNOTATED_CDS"/>
    <property type="molecule type" value="Genomic_DNA"/>
</dbReference>
<reference evidence="3" key="4">
    <citation type="journal article" date="2015" name="G3 (Bethesda)">
        <title>Genome sequences of three phytopathogenic species of the Magnaporthaceae family of fungi.</title>
        <authorList>
            <person name="Okagaki L.H."/>
            <person name="Nunes C.C."/>
            <person name="Sailsbery J."/>
            <person name="Clay B."/>
            <person name="Brown D."/>
            <person name="John T."/>
            <person name="Oh Y."/>
            <person name="Young N."/>
            <person name="Fitzgerald M."/>
            <person name="Haas B.J."/>
            <person name="Zeng Q."/>
            <person name="Young S."/>
            <person name="Adiconis X."/>
            <person name="Fan L."/>
            <person name="Levin J.Z."/>
            <person name="Mitchell T.K."/>
            <person name="Okubara P.A."/>
            <person name="Farman M.L."/>
            <person name="Kohn L.M."/>
            <person name="Birren B."/>
            <person name="Ma L.-J."/>
            <person name="Dean R.A."/>
        </authorList>
    </citation>
    <scope>NUCLEOTIDE SEQUENCE</scope>
    <source>
        <strain evidence="3">ATCC 64411 / 73-15</strain>
    </source>
</reference>
<reference evidence="3" key="5">
    <citation type="submission" date="2015-06" db="UniProtKB">
        <authorList>
            <consortium name="EnsemblFungi"/>
        </authorList>
    </citation>
    <scope>IDENTIFICATION</scope>
    <source>
        <strain evidence="3">ATCC 64411</strain>
    </source>
</reference>
<reference evidence="4" key="1">
    <citation type="submission" date="2010-05" db="EMBL/GenBank/DDBJ databases">
        <title>The genome sequence of Magnaporthe poae strain ATCC 64411.</title>
        <authorList>
            <person name="Ma L.-J."/>
            <person name="Dead R."/>
            <person name="Young S."/>
            <person name="Zeng Q."/>
            <person name="Koehrsen M."/>
            <person name="Alvarado L."/>
            <person name="Berlin A."/>
            <person name="Chapman S.B."/>
            <person name="Chen Z."/>
            <person name="Freedman E."/>
            <person name="Gellesch M."/>
            <person name="Goldberg J."/>
            <person name="Griggs A."/>
            <person name="Gujja S."/>
            <person name="Heilman E.R."/>
            <person name="Heiman D."/>
            <person name="Hepburn T."/>
            <person name="Howarth C."/>
            <person name="Jen D."/>
            <person name="Larson L."/>
            <person name="Mehta T."/>
            <person name="Neiman D."/>
            <person name="Pearson M."/>
            <person name="Roberts A."/>
            <person name="Saif S."/>
            <person name="Shea T."/>
            <person name="Shenoy N."/>
            <person name="Sisk P."/>
            <person name="Stolte C."/>
            <person name="Sykes S."/>
            <person name="Walk T."/>
            <person name="White J."/>
            <person name="Yandava C."/>
            <person name="Haas B."/>
            <person name="Nusbaum C."/>
            <person name="Birren B."/>
        </authorList>
    </citation>
    <scope>NUCLEOTIDE SEQUENCE [LARGE SCALE GENOMIC DNA]</scope>
    <source>
        <strain evidence="4">ATCC 64411 / 73-15</strain>
    </source>
</reference>
<dbReference type="eggNOG" id="ENOG502RYWV">
    <property type="taxonomic scope" value="Eukaryota"/>
</dbReference>
<evidence type="ECO:0000259" key="1">
    <source>
        <dbReference type="Pfam" id="PF06985"/>
    </source>
</evidence>
<accession>A0A0C4EGR3</accession>
<sequence length="612" mass="70015">MKSHLDRCLSTHGAKCERARHTLWEPSQRGQQTELDKLPANFRLINVHDLKVVDAPAQCRYAALSYVWDHENLSRHMVLSKSTFDRLHSLRGLRQSCLPQSVTDAINVRLQLGISYVWIDSLCIIQDDDNDKADQLDQMDKIYSLAMLTIVEANGTRPSDGLACLRSRIPPQLACHIGGVRFFSAEPDLEDILGRNRWYRRGWTYQEFLFSKRLLIFTSSQTYLVCTLETYAEDTQHHVLKHPEKYTGGFTHSRHDLHAWDMPSIESSISCWSTYNDAVKEYTKRHLTFSSDTLNAISGILRAFGRYCDDSFLCGLPAKQFPHGLLWQPIEAHQRNPPWPSWSWAGWKGAVATPASGSVDHQWGSGSGRTIFSSLQDLRLRRDDGTEMLIDQLPSDDSLRLWLHSSLSHERPQRQPLPDRGLIDGGILLFRSRSAFLSTVPAATEDTAPHMPDSPLVKHKLMNGGEWVGSVFLTQDCAKTYENGAEMCEFVELTSFRVLLRNLNSHFLRMPAYMGADRLPEIFDPEFYRDAVQQSEMEDFWRRSESERPESERSERCWDEGGRISLYEGRPPKIYLKHVMWIERKDGICSRVAVGVIANCDLDWTDGSYSLG</sequence>
<dbReference type="Pfam" id="PF06985">
    <property type="entry name" value="HET"/>
    <property type="match status" value="1"/>
</dbReference>
<feature type="domain" description="Heterokaryon incompatibility" evidence="1">
    <location>
        <begin position="61"/>
        <end position="207"/>
    </location>
</feature>
<dbReference type="VEuPathDB" id="FungiDB:MAPG_12055"/>
<reference evidence="2" key="2">
    <citation type="submission" date="2010-05" db="EMBL/GenBank/DDBJ databases">
        <title>The Genome Sequence of Magnaporthe poae strain ATCC 64411.</title>
        <authorList>
            <consortium name="The Broad Institute Genome Sequencing Platform"/>
            <consortium name="Broad Institute Genome Sequencing Center for Infectious Disease"/>
            <person name="Ma L.-J."/>
            <person name="Dead R."/>
            <person name="Young S."/>
            <person name="Zeng Q."/>
            <person name="Koehrsen M."/>
            <person name="Alvarado L."/>
            <person name="Berlin A."/>
            <person name="Chapman S.B."/>
            <person name="Chen Z."/>
            <person name="Freedman E."/>
            <person name="Gellesch M."/>
            <person name="Goldberg J."/>
            <person name="Griggs A."/>
            <person name="Gujja S."/>
            <person name="Heilman E.R."/>
            <person name="Heiman D."/>
            <person name="Hepburn T."/>
            <person name="Howarth C."/>
            <person name="Jen D."/>
            <person name="Larson L."/>
            <person name="Mehta T."/>
            <person name="Neiman D."/>
            <person name="Pearson M."/>
            <person name="Roberts A."/>
            <person name="Saif S."/>
            <person name="Shea T."/>
            <person name="Shenoy N."/>
            <person name="Sisk P."/>
            <person name="Stolte C."/>
            <person name="Sykes S."/>
            <person name="Walk T."/>
            <person name="White J."/>
            <person name="Yandava C."/>
            <person name="Haas B."/>
            <person name="Nusbaum C."/>
            <person name="Birren B."/>
        </authorList>
    </citation>
    <scope>NUCLEOTIDE SEQUENCE</scope>
    <source>
        <strain evidence="2">ATCC 64411</strain>
    </source>
</reference>
<evidence type="ECO:0000313" key="2">
    <source>
        <dbReference type="EMBL" id="KLU93116.1"/>
    </source>
</evidence>
<reference evidence="2" key="3">
    <citation type="submission" date="2011-03" db="EMBL/GenBank/DDBJ databases">
        <title>Annotation of Magnaporthe poae ATCC 64411.</title>
        <authorList>
            <person name="Ma L.-J."/>
            <person name="Dead R."/>
            <person name="Young S.K."/>
            <person name="Zeng Q."/>
            <person name="Gargeya S."/>
            <person name="Fitzgerald M."/>
            <person name="Haas B."/>
            <person name="Abouelleil A."/>
            <person name="Alvarado L."/>
            <person name="Arachchi H.M."/>
            <person name="Berlin A."/>
            <person name="Brown A."/>
            <person name="Chapman S.B."/>
            <person name="Chen Z."/>
            <person name="Dunbar C."/>
            <person name="Freedman E."/>
            <person name="Gearin G."/>
            <person name="Gellesch M."/>
            <person name="Goldberg J."/>
            <person name="Griggs A."/>
            <person name="Gujja S."/>
            <person name="Heiman D."/>
            <person name="Howarth C."/>
            <person name="Larson L."/>
            <person name="Lui A."/>
            <person name="MacDonald P.J.P."/>
            <person name="Mehta T."/>
            <person name="Montmayeur A."/>
            <person name="Murphy C."/>
            <person name="Neiman D."/>
            <person name="Pearson M."/>
            <person name="Priest M."/>
            <person name="Roberts A."/>
            <person name="Saif S."/>
            <person name="Shea T."/>
            <person name="Shenoy N."/>
            <person name="Sisk P."/>
            <person name="Stolte C."/>
            <person name="Sykes S."/>
            <person name="Yandava C."/>
            <person name="Wortman J."/>
            <person name="Nusbaum C."/>
            <person name="Birren B."/>
        </authorList>
    </citation>
    <scope>NUCLEOTIDE SEQUENCE</scope>
    <source>
        <strain evidence="2">ATCC 64411</strain>
    </source>
</reference>
<proteinExistence type="predicted"/>
<name>A0A0C4EGR3_MAGP6</name>
<organism evidence="3 4">
    <name type="scientific">Magnaporthiopsis poae (strain ATCC 64411 / 73-15)</name>
    <name type="common">Kentucky bluegrass fungus</name>
    <name type="synonym">Magnaporthe poae</name>
    <dbReference type="NCBI Taxonomy" id="644358"/>
    <lineage>
        <taxon>Eukaryota</taxon>
        <taxon>Fungi</taxon>
        <taxon>Dikarya</taxon>
        <taxon>Ascomycota</taxon>
        <taxon>Pezizomycotina</taxon>
        <taxon>Sordariomycetes</taxon>
        <taxon>Sordariomycetidae</taxon>
        <taxon>Magnaporthales</taxon>
        <taxon>Magnaporthaceae</taxon>
        <taxon>Magnaporthiopsis</taxon>
    </lineage>
</organism>